<protein>
    <recommendedName>
        <fullName evidence="3">VWFA domain-containing protein</fullName>
    </recommendedName>
</protein>
<dbReference type="RefSeq" id="WP_126580625.1">
    <property type="nucleotide sequence ID" value="NZ_BIFR01000001.1"/>
</dbReference>
<dbReference type="Proteomes" id="UP000287352">
    <property type="component" value="Unassembled WGS sequence"/>
</dbReference>
<dbReference type="InterPro" id="IPR036465">
    <property type="entry name" value="vWFA_dom_sf"/>
</dbReference>
<keyword evidence="2" id="KW-1185">Reference proteome</keyword>
<dbReference type="SUPFAM" id="SSF53300">
    <property type="entry name" value="vWA-like"/>
    <property type="match status" value="1"/>
</dbReference>
<sequence length="339" mass="39260">MQKITEISNKSSQRYTNDVYQKAKNDFEKHKEYYVSIIRNLVDSFAKEFTTAALKGMTLGFSLSELVENLSKEKALDIGAEILNALEKEVTQNIALSINYHIQRLNYDRRRIFARIDKKKSRLKTERLIRKVGWDILKPLVENTIKAVFIEHFEEQVSENLPYWIQLASMREVVRPLQDISYEIPGVDTQYATADKIMFGGTPFEQTLDKAAIRFIDKRYEDKKKVLVIISDGEFLQSKRTLLTAELLKKRGIIIISCVIARQDILTGFIQPAYPKWPAGVQKMLEVASEFSTNDPTLSWGYIQHQITEGKLCLQINHTSLLEDVFKTVFQYDEKEIFS</sequence>
<proteinExistence type="predicted"/>
<gene>
    <name evidence="1" type="ORF">KTT_29200</name>
</gene>
<evidence type="ECO:0008006" key="3">
    <source>
        <dbReference type="Google" id="ProtNLM"/>
    </source>
</evidence>
<reference evidence="2" key="1">
    <citation type="submission" date="2018-12" db="EMBL/GenBank/DDBJ databases">
        <title>Tengunoibacter tsumagoiensis gen. nov., sp. nov., Dictyobacter kobayashii sp. nov., D. alpinus sp. nov., and D. joshuensis sp. nov. and description of Dictyobacteraceae fam. nov. within the order Ktedonobacterales isolated from Tengu-no-mugimeshi.</title>
        <authorList>
            <person name="Wang C.M."/>
            <person name="Zheng Y."/>
            <person name="Sakai Y."/>
            <person name="Toyoda A."/>
            <person name="Minakuchi Y."/>
            <person name="Abe K."/>
            <person name="Yokota A."/>
            <person name="Yabe S."/>
        </authorList>
    </citation>
    <scope>NUCLEOTIDE SEQUENCE [LARGE SCALE GENOMIC DNA]</scope>
    <source>
        <strain evidence="2">Uno3</strain>
    </source>
</reference>
<evidence type="ECO:0000313" key="2">
    <source>
        <dbReference type="Proteomes" id="UP000287352"/>
    </source>
</evidence>
<comment type="caution">
    <text evidence="1">The sequence shown here is derived from an EMBL/GenBank/DDBJ whole genome shotgun (WGS) entry which is preliminary data.</text>
</comment>
<dbReference type="OrthoDB" id="160286at2"/>
<dbReference type="AlphaFoldDB" id="A0A402A237"/>
<dbReference type="Gene3D" id="3.40.50.410">
    <property type="entry name" value="von Willebrand factor, type A domain"/>
    <property type="match status" value="1"/>
</dbReference>
<organism evidence="1 2">
    <name type="scientific">Tengunoibacter tsumagoiensis</name>
    <dbReference type="NCBI Taxonomy" id="2014871"/>
    <lineage>
        <taxon>Bacteria</taxon>
        <taxon>Bacillati</taxon>
        <taxon>Chloroflexota</taxon>
        <taxon>Ktedonobacteria</taxon>
        <taxon>Ktedonobacterales</taxon>
        <taxon>Dictyobacteraceae</taxon>
        <taxon>Tengunoibacter</taxon>
    </lineage>
</organism>
<dbReference type="EMBL" id="BIFR01000001">
    <property type="protein sequence ID" value="GCE13061.1"/>
    <property type="molecule type" value="Genomic_DNA"/>
</dbReference>
<name>A0A402A237_9CHLR</name>
<evidence type="ECO:0000313" key="1">
    <source>
        <dbReference type="EMBL" id="GCE13061.1"/>
    </source>
</evidence>
<accession>A0A402A237</accession>